<proteinExistence type="predicted"/>
<feature type="signal peptide" evidence="1">
    <location>
        <begin position="1"/>
        <end position="17"/>
    </location>
</feature>
<accession>A0A0E9UW29</accession>
<reference evidence="2" key="1">
    <citation type="submission" date="2014-11" db="EMBL/GenBank/DDBJ databases">
        <authorList>
            <person name="Amaro Gonzalez C."/>
        </authorList>
    </citation>
    <scope>NUCLEOTIDE SEQUENCE</scope>
</reference>
<evidence type="ECO:0000313" key="2">
    <source>
        <dbReference type="EMBL" id="JAH69380.1"/>
    </source>
</evidence>
<dbReference type="AlphaFoldDB" id="A0A0E9UW29"/>
<name>A0A0E9UW29_ANGAN</name>
<evidence type="ECO:0000256" key="1">
    <source>
        <dbReference type="SAM" id="SignalP"/>
    </source>
</evidence>
<keyword evidence="1" id="KW-0732">Signal</keyword>
<reference evidence="2" key="2">
    <citation type="journal article" date="2015" name="Fish Shellfish Immunol.">
        <title>Early steps in the European eel (Anguilla anguilla)-Vibrio vulnificus interaction in the gills: Role of the RtxA13 toxin.</title>
        <authorList>
            <person name="Callol A."/>
            <person name="Pajuelo D."/>
            <person name="Ebbesson L."/>
            <person name="Teles M."/>
            <person name="MacKenzie S."/>
            <person name="Amaro C."/>
        </authorList>
    </citation>
    <scope>NUCLEOTIDE SEQUENCE</scope>
</reference>
<feature type="chain" id="PRO_5002433772" evidence="1">
    <location>
        <begin position="18"/>
        <end position="40"/>
    </location>
</feature>
<sequence length="40" mass="4903">MQSKWVWLIFFFPASFRFIVPSRRIPKQTMIMRSSITVIR</sequence>
<organism evidence="2">
    <name type="scientific">Anguilla anguilla</name>
    <name type="common">European freshwater eel</name>
    <name type="synonym">Muraena anguilla</name>
    <dbReference type="NCBI Taxonomy" id="7936"/>
    <lineage>
        <taxon>Eukaryota</taxon>
        <taxon>Metazoa</taxon>
        <taxon>Chordata</taxon>
        <taxon>Craniata</taxon>
        <taxon>Vertebrata</taxon>
        <taxon>Euteleostomi</taxon>
        <taxon>Actinopterygii</taxon>
        <taxon>Neopterygii</taxon>
        <taxon>Teleostei</taxon>
        <taxon>Anguilliformes</taxon>
        <taxon>Anguillidae</taxon>
        <taxon>Anguilla</taxon>
    </lineage>
</organism>
<protein>
    <submittedName>
        <fullName evidence="2">Uncharacterized protein</fullName>
    </submittedName>
</protein>
<dbReference type="EMBL" id="GBXM01039197">
    <property type="protein sequence ID" value="JAH69380.1"/>
    <property type="molecule type" value="Transcribed_RNA"/>
</dbReference>